<evidence type="ECO:0000256" key="3">
    <source>
        <dbReference type="ARBA" id="ARBA00022832"/>
    </source>
</evidence>
<organism evidence="15 16">
    <name type="scientific">Sulfitobacter indolifex HEL-45</name>
    <dbReference type="NCBI Taxonomy" id="391624"/>
    <lineage>
        <taxon>Bacteria</taxon>
        <taxon>Pseudomonadati</taxon>
        <taxon>Pseudomonadota</taxon>
        <taxon>Alphaproteobacteria</taxon>
        <taxon>Rhodobacterales</taxon>
        <taxon>Roseobacteraceae</taxon>
        <taxon>Sulfitobacter</taxon>
    </lineage>
</organism>
<dbReference type="InterPro" id="IPR001753">
    <property type="entry name" value="Enoyl-CoA_hydra/iso"/>
</dbReference>
<dbReference type="EMBL" id="ABID01000007">
    <property type="protein sequence ID" value="EDQ03835.1"/>
    <property type="molecule type" value="Genomic_DNA"/>
</dbReference>
<dbReference type="InterPro" id="IPR029045">
    <property type="entry name" value="ClpP/crotonase-like_dom_sf"/>
</dbReference>
<feature type="domain" description="3-hydroxyacyl-CoA dehydrogenase C-terminal" evidence="13">
    <location>
        <begin position="600"/>
        <end position="684"/>
    </location>
</feature>
<dbReference type="Gene3D" id="1.10.1040.50">
    <property type="match status" value="1"/>
</dbReference>
<evidence type="ECO:0000256" key="4">
    <source>
        <dbReference type="ARBA" id="ARBA00022963"/>
    </source>
</evidence>
<dbReference type="Pfam" id="PF02737">
    <property type="entry name" value="3HCDH_N"/>
    <property type="match status" value="1"/>
</dbReference>
<dbReference type="Pfam" id="PF00378">
    <property type="entry name" value="ECH_1"/>
    <property type="match status" value="1"/>
</dbReference>
<accession>A0ABM9X3A8</accession>
<dbReference type="Gene3D" id="3.90.226.10">
    <property type="entry name" value="2-enoyl-CoA Hydratase, Chain A, domain 1"/>
    <property type="match status" value="1"/>
</dbReference>
<evidence type="ECO:0000256" key="12">
    <source>
        <dbReference type="ARBA" id="ARBA00049556"/>
    </source>
</evidence>
<feature type="domain" description="3-hydroxyacyl-CoA dehydrogenase NAD binding" evidence="14">
    <location>
        <begin position="292"/>
        <end position="465"/>
    </location>
</feature>
<keyword evidence="8" id="KW-0576">Peroxisome</keyword>
<dbReference type="InterPro" id="IPR006108">
    <property type="entry name" value="3HC_DH_C"/>
</dbReference>
<keyword evidence="3" id="KW-0276">Fatty acid metabolism</keyword>
<proteinExistence type="predicted"/>
<evidence type="ECO:0000256" key="2">
    <source>
        <dbReference type="ARBA" id="ARBA00005005"/>
    </source>
</evidence>
<dbReference type="InterPro" id="IPR006176">
    <property type="entry name" value="3-OHacyl-CoA_DH_NAD-bd"/>
</dbReference>
<name>A0ABM9X3A8_9RHOB</name>
<keyword evidence="11" id="KW-0511">Multifunctional enzyme</keyword>
<dbReference type="SUPFAM" id="SSF48179">
    <property type="entry name" value="6-phosphogluconate dehydrogenase C-terminal domain-like"/>
    <property type="match status" value="2"/>
</dbReference>
<keyword evidence="6" id="KW-0520">NAD</keyword>
<keyword evidence="4" id="KW-0442">Lipid degradation</keyword>
<evidence type="ECO:0000256" key="1">
    <source>
        <dbReference type="ARBA" id="ARBA00004275"/>
    </source>
</evidence>
<comment type="subcellular location">
    <subcellularLocation>
        <location evidence="1">Peroxisome</location>
    </subcellularLocation>
</comment>
<dbReference type="Pfam" id="PF00725">
    <property type="entry name" value="3HCDH"/>
    <property type="match status" value="2"/>
</dbReference>
<dbReference type="PANTHER" id="PTHR23309">
    <property type="entry name" value="3-HYDROXYACYL-COA DEHYROGENASE"/>
    <property type="match status" value="1"/>
</dbReference>
<comment type="pathway">
    <text evidence="2">Lipid metabolism; fatty acid beta-oxidation.</text>
</comment>
<evidence type="ECO:0000256" key="11">
    <source>
        <dbReference type="ARBA" id="ARBA00023268"/>
    </source>
</evidence>
<dbReference type="SUPFAM" id="SSF51735">
    <property type="entry name" value="NAD(P)-binding Rossmann-fold domains"/>
    <property type="match status" value="1"/>
</dbReference>
<evidence type="ECO:0000256" key="9">
    <source>
        <dbReference type="ARBA" id="ARBA00023235"/>
    </source>
</evidence>
<keyword evidence="16" id="KW-1185">Reference proteome</keyword>
<evidence type="ECO:0000256" key="5">
    <source>
        <dbReference type="ARBA" id="ARBA00023002"/>
    </source>
</evidence>
<evidence type="ECO:0000259" key="14">
    <source>
        <dbReference type="Pfam" id="PF02737"/>
    </source>
</evidence>
<feature type="domain" description="3-hydroxyacyl-CoA dehydrogenase C-terminal" evidence="13">
    <location>
        <begin position="471"/>
        <end position="565"/>
    </location>
</feature>
<evidence type="ECO:0000256" key="7">
    <source>
        <dbReference type="ARBA" id="ARBA00023098"/>
    </source>
</evidence>
<dbReference type="CDD" id="cd06558">
    <property type="entry name" value="crotonase-like"/>
    <property type="match status" value="1"/>
</dbReference>
<sequence length="697" mass="74520">MRMPMPVELSFSNDAAILTIDNSPLNLINAEVRAGIQHCIFKVLETGATRLIITGTGTTFVAGADAKEFGKLPVDPQLNDVLMQLAHLPIPTIAAINGAALGGGLEIALACCYRIASTSAKLGLPEVNLGIVPGAGGTQRLPRLIGIEAALDMIVTGKAVSAEQALKMGLIQLLADDPLGAAIALDDDVLEAAQAPDNLPSPKPNHVAAEVARAHVARRMPGQNAPQVAVNLVATSATTPLHDALASERSAFLDLRTSDQARALRHVFFTERTATNKGRAYPRPSRDAETAIVVGGGNMGAAIAYTLATAGISVTVVERSASSAEWASKNLQKLIDQGISRGILSVDAAKTVEDRLVTVSGYDALPPTDLAIEAAFEDFAVKTAILTELEGALPPETIIATNTSYLDVNRLSDGLKHPARFVGMHFFSPAHIMKLLEVVRSDRTSDGTLGAALVLAHRLGKIPVLSGVCDGFIGNRILSSYRRAANRLLVEGANVDEIDAAMRGFGMAMGPYAAQDMSGLDIAYANIRRKAVAEGNCCGHVPLVERLVEKHKRLGRKSGAGWYDYGPDGKPSHSELVASEILRVSEEMNFTRREFSADEIVERLLLTMVAEACDILDEGVAEKPQDIDLVMIHGYGFPRWRGGLMHHAKNIGKDRLTALFSAHVKEDPCGWRVPRYLERVFATGEEHVSMFPTITGR</sequence>
<dbReference type="InterPro" id="IPR008927">
    <property type="entry name" value="6-PGluconate_DH-like_C_sf"/>
</dbReference>
<gene>
    <name evidence="15" type="ORF">OIHEL45_17616</name>
</gene>
<dbReference type="Proteomes" id="UP000003257">
    <property type="component" value="Unassembled WGS sequence"/>
</dbReference>
<keyword evidence="9" id="KW-0413">Isomerase</keyword>
<reference evidence="15 16" key="1">
    <citation type="submission" date="2007-11" db="EMBL/GenBank/DDBJ databases">
        <authorList>
            <person name="Wagner-Dobler I."/>
            <person name="Ferriera S."/>
            <person name="Johnson J."/>
            <person name="Kravitz S."/>
            <person name="Beeson K."/>
            <person name="Sutton G."/>
            <person name="Rogers Y.-H."/>
            <person name="Friedman R."/>
            <person name="Frazier M."/>
            <person name="Venter J.C."/>
        </authorList>
    </citation>
    <scope>NUCLEOTIDE SEQUENCE [LARGE SCALE GENOMIC DNA]</scope>
    <source>
        <strain evidence="15 16">HEL-45</strain>
    </source>
</reference>
<evidence type="ECO:0000313" key="15">
    <source>
        <dbReference type="EMBL" id="EDQ03835.1"/>
    </source>
</evidence>
<comment type="catalytic activity">
    <reaction evidence="12">
        <text>a (3S)-3-hydroxyacyl-CoA + NAD(+) = a 3-oxoacyl-CoA + NADH + H(+)</text>
        <dbReference type="Rhea" id="RHEA:22432"/>
        <dbReference type="ChEBI" id="CHEBI:15378"/>
        <dbReference type="ChEBI" id="CHEBI:57318"/>
        <dbReference type="ChEBI" id="CHEBI:57540"/>
        <dbReference type="ChEBI" id="CHEBI:57945"/>
        <dbReference type="ChEBI" id="CHEBI:90726"/>
        <dbReference type="EC" id="1.1.1.35"/>
    </reaction>
</comment>
<protein>
    <submittedName>
        <fullName evidence="15">3-hydroxyacyl-CoA dehydrogenase, NAD-binding protein</fullName>
    </submittedName>
</protein>
<evidence type="ECO:0000313" key="16">
    <source>
        <dbReference type="Proteomes" id="UP000003257"/>
    </source>
</evidence>
<keyword evidence="7" id="KW-0443">Lipid metabolism</keyword>
<evidence type="ECO:0000259" key="13">
    <source>
        <dbReference type="Pfam" id="PF00725"/>
    </source>
</evidence>
<dbReference type="SUPFAM" id="SSF52096">
    <property type="entry name" value="ClpP/crotonase"/>
    <property type="match status" value="1"/>
</dbReference>
<keyword evidence="10" id="KW-0456">Lyase</keyword>
<comment type="caution">
    <text evidence="15">The sequence shown here is derived from an EMBL/GenBank/DDBJ whole genome shotgun (WGS) entry which is preliminary data.</text>
</comment>
<evidence type="ECO:0000256" key="6">
    <source>
        <dbReference type="ARBA" id="ARBA00023027"/>
    </source>
</evidence>
<dbReference type="InterPro" id="IPR036291">
    <property type="entry name" value="NAD(P)-bd_dom_sf"/>
</dbReference>
<evidence type="ECO:0000256" key="8">
    <source>
        <dbReference type="ARBA" id="ARBA00023140"/>
    </source>
</evidence>
<evidence type="ECO:0000256" key="10">
    <source>
        <dbReference type="ARBA" id="ARBA00023239"/>
    </source>
</evidence>
<keyword evidence="5" id="KW-0560">Oxidoreductase</keyword>
<dbReference type="Gene3D" id="3.40.50.720">
    <property type="entry name" value="NAD(P)-binding Rossmann-like Domain"/>
    <property type="match status" value="1"/>
</dbReference>